<organism evidence="1 2">
    <name type="scientific">Panagrolaimus superbus</name>
    <dbReference type="NCBI Taxonomy" id="310955"/>
    <lineage>
        <taxon>Eukaryota</taxon>
        <taxon>Metazoa</taxon>
        <taxon>Ecdysozoa</taxon>
        <taxon>Nematoda</taxon>
        <taxon>Chromadorea</taxon>
        <taxon>Rhabditida</taxon>
        <taxon>Tylenchina</taxon>
        <taxon>Panagrolaimomorpha</taxon>
        <taxon>Panagrolaimoidea</taxon>
        <taxon>Panagrolaimidae</taxon>
        <taxon>Panagrolaimus</taxon>
    </lineage>
</organism>
<reference evidence="2" key="1">
    <citation type="submission" date="2022-11" db="UniProtKB">
        <authorList>
            <consortium name="WormBaseParasite"/>
        </authorList>
    </citation>
    <scope>IDENTIFICATION</scope>
</reference>
<accession>A0A914YF47</accession>
<sequence length="244" mass="27502">MEEDGAAAFDFCGFSDTDEAITLESTSTAAVFNYDEFEQSGYISLDPENDLEHEKEKSYLQILEGLHENLKNATNSMILRLYENFLANKPDHLHPPKIEDVLLKPCCGNYCGISFSPESIMRARLLIPVVAAKERVYSVVLDFHFMLLKLCINGTQLTPKIGNLIVCAEFFRRVYAIPYGRYNRLCNQVLMNFTRPVPHGNEDRIRTTVSSLERVGTLVNILATVAEPLPDGNGYILPSSMTKR</sequence>
<evidence type="ECO:0000313" key="1">
    <source>
        <dbReference type="Proteomes" id="UP000887577"/>
    </source>
</evidence>
<protein>
    <submittedName>
        <fullName evidence="2">Uncharacterized protein</fullName>
    </submittedName>
</protein>
<dbReference type="Proteomes" id="UP000887577">
    <property type="component" value="Unplaced"/>
</dbReference>
<dbReference type="AlphaFoldDB" id="A0A914YF47"/>
<name>A0A914YF47_9BILA</name>
<evidence type="ECO:0000313" key="2">
    <source>
        <dbReference type="WBParaSite" id="PSU_v2.g17383.t1"/>
    </source>
</evidence>
<proteinExistence type="predicted"/>
<keyword evidence="1" id="KW-1185">Reference proteome</keyword>
<dbReference type="WBParaSite" id="PSU_v2.g17383.t1">
    <property type="protein sequence ID" value="PSU_v2.g17383.t1"/>
    <property type="gene ID" value="PSU_v2.g17383"/>
</dbReference>